<keyword evidence="6" id="KW-0072">Autophagy</keyword>
<evidence type="ECO:0000313" key="9">
    <source>
        <dbReference type="EMBL" id="EKM59867.1"/>
    </source>
</evidence>
<proteinExistence type="inferred from homology"/>
<dbReference type="EMBL" id="JH930469">
    <property type="protein sequence ID" value="EKM59867.1"/>
    <property type="molecule type" value="Genomic_DNA"/>
</dbReference>
<evidence type="ECO:0000256" key="2">
    <source>
        <dbReference type="ARBA" id="ARBA00010082"/>
    </source>
</evidence>
<feature type="compositionally biased region" description="Low complexity" evidence="7">
    <location>
        <begin position="297"/>
        <end position="318"/>
    </location>
</feature>
<dbReference type="PANTHER" id="PTHR40012:SF1">
    <property type="entry name" value="AUTOPHAGY-RELATED PROTEIN 29"/>
    <property type="match status" value="1"/>
</dbReference>
<comment type="similarity">
    <text evidence="2">Belongs to the ATG29 family.</text>
</comment>
<evidence type="ECO:0000256" key="7">
    <source>
        <dbReference type="SAM" id="MobiDB-lite"/>
    </source>
</evidence>
<keyword evidence="5" id="KW-0653">Protein transport</keyword>
<dbReference type="Gene3D" id="1.10.10.2570">
    <property type="match status" value="1"/>
</dbReference>
<accession>K5XAD1</accession>
<feature type="domain" description="Atg29 N-terminal" evidence="8">
    <location>
        <begin position="15"/>
        <end position="71"/>
    </location>
</feature>
<feature type="compositionally biased region" description="Polar residues" evidence="7">
    <location>
        <begin position="142"/>
        <end position="168"/>
    </location>
</feature>
<dbReference type="InParanoid" id="K5XAD1"/>
<dbReference type="GeneID" id="18910044"/>
<comment type="subcellular location">
    <subcellularLocation>
        <location evidence="1">Preautophagosomal structure</location>
    </subcellularLocation>
</comment>
<name>K5XAD1_PHACS</name>
<evidence type="ECO:0000256" key="5">
    <source>
        <dbReference type="ARBA" id="ARBA00022927"/>
    </source>
</evidence>
<sequence>MPLAQQQQQQQPQIRVIVRLPYNRPDEPIPDPPRIEWNAEKEHFLWEVIAKSRVVEGAGTDWKGLANHLQVPLPYLLYRAQVRYEEDLRGLRTALSPTSPTPQEPVPPRPASPPGSNNAGGEYFPRLPTTEKHPSGRRDSFRSSNGGPMAASSSARPLTIRTRLNSLRSVSSPQKVTSSSVLTLQGPKRAFPALRPLSPTSSRPSPSSPSSGADGGSEGEEEEELHKLEEEERRIEEQEALERKLKNLELKMTRDALGLVSSPTRPPFARRDIDRKRLRLSSESGISSGIHHRLAMSRRPSISHTPSHHSLSSTTNSLQGSIPDIPSPPPELTSQPTSPMTRHLTPATSPRSPPAVSHNMAFGTIRGSTTASRRLGGNVRSDRGSEIGSTPSSFSDLSDASLSSAMESSLMSNIRGQSPRVSSFTRSNLGSRRPSAR</sequence>
<dbReference type="GO" id="GO:0000045">
    <property type="term" value="P:autophagosome assembly"/>
    <property type="evidence" value="ECO:0007669"/>
    <property type="project" value="InterPro"/>
</dbReference>
<evidence type="ECO:0000256" key="3">
    <source>
        <dbReference type="ARBA" id="ARBA00013784"/>
    </source>
</evidence>
<keyword evidence="4" id="KW-0813">Transport</keyword>
<dbReference type="HOGENOM" id="CLU_034749_0_0_1"/>
<dbReference type="AlphaFoldDB" id="K5XAD1"/>
<reference evidence="9 10" key="1">
    <citation type="journal article" date="2012" name="BMC Genomics">
        <title>Comparative genomics of the white-rot fungi, Phanerochaete carnosa and P. chrysosporium, to elucidate the genetic basis of the distinct wood types they colonize.</title>
        <authorList>
            <person name="Suzuki H."/>
            <person name="MacDonald J."/>
            <person name="Syed K."/>
            <person name="Salamov A."/>
            <person name="Hori C."/>
            <person name="Aerts A."/>
            <person name="Henrissat B."/>
            <person name="Wiebenga A."/>
            <person name="vanKuyk P.A."/>
            <person name="Barry K."/>
            <person name="Lindquist E."/>
            <person name="LaButti K."/>
            <person name="Lapidus A."/>
            <person name="Lucas S."/>
            <person name="Coutinho P."/>
            <person name="Gong Y."/>
            <person name="Samejima M."/>
            <person name="Mahadevan R."/>
            <person name="Abou-Zaid M."/>
            <person name="de Vries R.P."/>
            <person name="Igarashi K."/>
            <person name="Yadav J.S."/>
            <person name="Grigoriev I.V."/>
            <person name="Master E.R."/>
        </authorList>
    </citation>
    <scope>NUCLEOTIDE SEQUENCE [LARGE SCALE GENOMIC DNA]</scope>
    <source>
        <strain evidence="9 10">HHB-10118-sp</strain>
    </source>
</reference>
<dbReference type="PANTHER" id="PTHR40012">
    <property type="entry name" value="AUTOPHAGY-RELATED PROTEIN 29"/>
    <property type="match status" value="1"/>
</dbReference>
<gene>
    <name evidence="9" type="ORF">PHACADRAFT_181810</name>
</gene>
<dbReference type="InterPro" id="IPR039362">
    <property type="entry name" value="ATG29_sf"/>
</dbReference>
<dbReference type="RefSeq" id="XP_007392419.1">
    <property type="nucleotide sequence ID" value="XM_007392357.1"/>
</dbReference>
<evidence type="ECO:0000313" key="10">
    <source>
        <dbReference type="Proteomes" id="UP000008370"/>
    </source>
</evidence>
<dbReference type="InterPro" id="IPR039113">
    <property type="entry name" value="ATG29"/>
</dbReference>
<dbReference type="STRING" id="650164.K5XAD1"/>
<dbReference type="KEGG" id="pco:PHACADRAFT_181810"/>
<feature type="region of interest" description="Disordered" evidence="7">
    <location>
        <begin position="93"/>
        <end position="238"/>
    </location>
</feature>
<feature type="compositionally biased region" description="Pro residues" evidence="7">
    <location>
        <begin position="99"/>
        <end position="113"/>
    </location>
</feature>
<evidence type="ECO:0000256" key="4">
    <source>
        <dbReference type="ARBA" id="ARBA00022448"/>
    </source>
</evidence>
<feature type="compositionally biased region" description="Low complexity" evidence="7">
    <location>
        <begin position="169"/>
        <end position="181"/>
    </location>
</feature>
<dbReference type="OrthoDB" id="21072at2759"/>
<evidence type="ECO:0000256" key="6">
    <source>
        <dbReference type="ARBA" id="ARBA00023006"/>
    </source>
</evidence>
<feature type="compositionally biased region" description="Polar residues" evidence="7">
    <location>
        <begin position="414"/>
        <end position="430"/>
    </location>
</feature>
<feature type="region of interest" description="Disordered" evidence="7">
    <location>
        <begin position="256"/>
        <end position="437"/>
    </location>
</feature>
<feature type="compositionally biased region" description="Basic and acidic residues" evidence="7">
    <location>
        <begin position="224"/>
        <end position="238"/>
    </location>
</feature>
<dbReference type="GO" id="GO:0000407">
    <property type="term" value="C:phagophore assembly site"/>
    <property type="evidence" value="ECO:0007669"/>
    <property type="project" value="UniProtKB-SubCell"/>
</dbReference>
<feature type="compositionally biased region" description="Basic and acidic residues" evidence="7">
    <location>
        <begin position="129"/>
        <end position="141"/>
    </location>
</feature>
<dbReference type="InterPro" id="IPR040666">
    <property type="entry name" value="Atg29_N"/>
</dbReference>
<dbReference type="Pfam" id="PF18388">
    <property type="entry name" value="ATG29_N"/>
    <property type="match status" value="1"/>
</dbReference>
<keyword evidence="10" id="KW-1185">Reference proteome</keyword>
<feature type="compositionally biased region" description="Low complexity" evidence="7">
    <location>
        <begin position="193"/>
        <end position="212"/>
    </location>
</feature>
<organism evidence="9 10">
    <name type="scientific">Phanerochaete carnosa (strain HHB-10118-sp)</name>
    <name type="common">White-rot fungus</name>
    <name type="synonym">Peniophora carnosa</name>
    <dbReference type="NCBI Taxonomy" id="650164"/>
    <lineage>
        <taxon>Eukaryota</taxon>
        <taxon>Fungi</taxon>
        <taxon>Dikarya</taxon>
        <taxon>Basidiomycota</taxon>
        <taxon>Agaricomycotina</taxon>
        <taxon>Agaricomycetes</taxon>
        <taxon>Polyporales</taxon>
        <taxon>Phanerochaetaceae</taxon>
        <taxon>Phanerochaete</taxon>
    </lineage>
</organism>
<dbReference type="GO" id="GO:0015031">
    <property type="term" value="P:protein transport"/>
    <property type="evidence" value="ECO:0007669"/>
    <property type="project" value="UniProtKB-KW"/>
</dbReference>
<protein>
    <recommendedName>
        <fullName evidence="3">Autophagy-related protein 29</fullName>
    </recommendedName>
</protein>
<evidence type="ECO:0000259" key="8">
    <source>
        <dbReference type="Pfam" id="PF18388"/>
    </source>
</evidence>
<evidence type="ECO:0000256" key="1">
    <source>
        <dbReference type="ARBA" id="ARBA00004329"/>
    </source>
</evidence>
<feature type="compositionally biased region" description="Low complexity" evidence="7">
    <location>
        <begin position="392"/>
        <end position="412"/>
    </location>
</feature>
<feature type="compositionally biased region" description="Polar residues" evidence="7">
    <location>
        <begin position="332"/>
        <end position="350"/>
    </location>
</feature>
<dbReference type="Proteomes" id="UP000008370">
    <property type="component" value="Unassembled WGS sequence"/>
</dbReference>